<feature type="region of interest" description="Disordered" evidence="2">
    <location>
        <begin position="1"/>
        <end position="21"/>
    </location>
</feature>
<keyword evidence="4" id="KW-1185">Reference proteome</keyword>
<sequence>MGSPLGPEPSTSKGSPSSFIPEASSVSLENYVGGLSRASFTGKALQAMEHRQMQSTGSVAAVGGSDMAGGRGEARKVKHKVLGLTDPVKYLGRSSHRTLKPLSGRIGKTGVSEIIENRTKGAAAASGYIPTSPSSTPGQGSNRNEPTPLILAAGQAHLRALSSRLWRTPTIKKRTDKTKVAGLVTPYALKHPLTGLGESGTTGRMIMEDWLASFQDEAFNSNTLYLESKLSEGLRVTEHLGAPNRLRTAICCHIFDLIVDNMSKYFQPTMEILKRELYGSIYHDPNGLLSEANMGSDLMGAGGRTPSHLYLESRPFYLYIDNLREELSQKNDLIDNLQEDRQKKADAADMTM</sequence>
<evidence type="ECO:0000256" key="2">
    <source>
        <dbReference type="SAM" id="MobiDB-lite"/>
    </source>
</evidence>
<dbReference type="EMBL" id="LGRX02010373">
    <property type="protein sequence ID" value="KAK3270476.1"/>
    <property type="molecule type" value="Genomic_DNA"/>
</dbReference>
<dbReference type="Proteomes" id="UP001190700">
    <property type="component" value="Unassembled WGS sequence"/>
</dbReference>
<keyword evidence="1" id="KW-0175">Coiled coil</keyword>
<feature type="region of interest" description="Disordered" evidence="2">
    <location>
        <begin position="122"/>
        <end position="147"/>
    </location>
</feature>
<gene>
    <name evidence="3" type="ORF">CYMTET_21128</name>
</gene>
<evidence type="ECO:0000313" key="3">
    <source>
        <dbReference type="EMBL" id="KAK3270476.1"/>
    </source>
</evidence>
<reference evidence="3 4" key="1">
    <citation type="journal article" date="2015" name="Genome Biol. Evol.">
        <title>Comparative Genomics of a Bacterivorous Green Alga Reveals Evolutionary Causalities and Consequences of Phago-Mixotrophic Mode of Nutrition.</title>
        <authorList>
            <person name="Burns J.A."/>
            <person name="Paasch A."/>
            <person name="Narechania A."/>
            <person name="Kim E."/>
        </authorList>
    </citation>
    <scope>NUCLEOTIDE SEQUENCE [LARGE SCALE GENOMIC DNA]</scope>
    <source>
        <strain evidence="3 4">PLY_AMNH</strain>
    </source>
</reference>
<evidence type="ECO:0000313" key="4">
    <source>
        <dbReference type="Proteomes" id="UP001190700"/>
    </source>
</evidence>
<feature type="compositionally biased region" description="Polar residues" evidence="2">
    <location>
        <begin position="9"/>
        <end position="21"/>
    </location>
</feature>
<comment type="caution">
    <text evidence="3">The sequence shown here is derived from an EMBL/GenBank/DDBJ whole genome shotgun (WGS) entry which is preliminary data.</text>
</comment>
<feature type="non-terminal residue" evidence="3">
    <location>
        <position position="352"/>
    </location>
</feature>
<name>A0AAE0G2N9_9CHLO</name>
<accession>A0AAE0G2N9</accession>
<proteinExistence type="predicted"/>
<evidence type="ECO:0000256" key="1">
    <source>
        <dbReference type="SAM" id="Coils"/>
    </source>
</evidence>
<dbReference type="AlphaFoldDB" id="A0AAE0G2N9"/>
<protein>
    <submittedName>
        <fullName evidence="3">Uncharacterized protein</fullName>
    </submittedName>
</protein>
<organism evidence="3 4">
    <name type="scientific">Cymbomonas tetramitiformis</name>
    <dbReference type="NCBI Taxonomy" id="36881"/>
    <lineage>
        <taxon>Eukaryota</taxon>
        <taxon>Viridiplantae</taxon>
        <taxon>Chlorophyta</taxon>
        <taxon>Pyramimonadophyceae</taxon>
        <taxon>Pyramimonadales</taxon>
        <taxon>Pyramimonadaceae</taxon>
        <taxon>Cymbomonas</taxon>
    </lineage>
</organism>
<feature type="coiled-coil region" evidence="1">
    <location>
        <begin position="320"/>
        <end position="347"/>
    </location>
</feature>